<evidence type="ECO:0000313" key="2">
    <source>
        <dbReference type="EMBL" id="PWA93977.1"/>
    </source>
</evidence>
<feature type="compositionally biased region" description="Polar residues" evidence="1">
    <location>
        <begin position="29"/>
        <end position="41"/>
    </location>
</feature>
<proteinExistence type="predicted"/>
<feature type="region of interest" description="Disordered" evidence="1">
    <location>
        <begin position="1"/>
        <end position="54"/>
    </location>
</feature>
<evidence type="ECO:0000313" key="3">
    <source>
        <dbReference type="Proteomes" id="UP000245207"/>
    </source>
</evidence>
<gene>
    <name evidence="2" type="ORF">CTI12_AA064440</name>
</gene>
<reference evidence="2 3" key="1">
    <citation type="journal article" date="2018" name="Mol. Plant">
        <title>The genome of Artemisia annua provides insight into the evolution of Asteraceae family and artemisinin biosynthesis.</title>
        <authorList>
            <person name="Shen Q."/>
            <person name="Zhang L."/>
            <person name="Liao Z."/>
            <person name="Wang S."/>
            <person name="Yan T."/>
            <person name="Shi P."/>
            <person name="Liu M."/>
            <person name="Fu X."/>
            <person name="Pan Q."/>
            <person name="Wang Y."/>
            <person name="Lv Z."/>
            <person name="Lu X."/>
            <person name="Zhang F."/>
            <person name="Jiang W."/>
            <person name="Ma Y."/>
            <person name="Chen M."/>
            <person name="Hao X."/>
            <person name="Li L."/>
            <person name="Tang Y."/>
            <person name="Lv G."/>
            <person name="Zhou Y."/>
            <person name="Sun X."/>
            <person name="Brodelius P.E."/>
            <person name="Rose J.K.C."/>
            <person name="Tang K."/>
        </authorList>
    </citation>
    <scope>NUCLEOTIDE SEQUENCE [LARGE SCALE GENOMIC DNA]</scope>
    <source>
        <strain evidence="3">cv. Huhao1</strain>
        <tissue evidence="2">Leaf</tissue>
    </source>
</reference>
<dbReference type="AlphaFoldDB" id="A0A2U1Q7J8"/>
<organism evidence="2 3">
    <name type="scientific">Artemisia annua</name>
    <name type="common">Sweet wormwood</name>
    <dbReference type="NCBI Taxonomy" id="35608"/>
    <lineage>
        <taxon>Eukaryota</taxon>
        <taxon>Viridiplantae</taxon>
        <taxon>Streptophyta</taxon>
        <taxon>Embryophyta</taxon>
        <taxon>Tracheophyta</taxon>
        <taxon>Spermatophyta</taxon>
        <taxon>Magnoliopsida</taxon>
        <taxon>eudicotyledons</taxon>
        <taxon>Gunneridae</taxon>
        <taxon>Pentapetalae</taxon>
        <taxon>asterids</taxon>
        <taxon>campanulids</taxon>
        <taxon>Asterales</taxon>
        <taxon>Asteraceae</taxon>
        <taxon>Asteroideae</taxon>
        <taxon>Anthemideae</taxon>
        <taxon>Artemisiinae</taxon>
        <taxon>Artemisia</taxon>
    </lineage>
</organism>
<dbReference type="EMBL" id="PKPP01000343">
    <property type="protein sequence ID" value="PWA93977.1"/>
    <property type="molecule type" value="Genomic_DNA"/>
</dbReference>
<sequence>MDGVEYEDEESDAGELKEEGFAGDVVSSVDAQSIDSRSCGDSVSEREAHGVSEKDKVSNVLRNSVNVSKAIENMMGPIPVPVSDNPILNPRPNHVISPRILKRGEVLSDGVVLLFPITVLKSGLV</sequence>
<keyword evidence="3" id="KW-1185">Reference proteome</keyword>
<accession>A0A2U1Q7J8</accession>
<name>A0A2U1Q7J8_ARTAN</name>
<dbReference type="Proteomes" id="UP000245207">
    <property type="component" value="Unassembled WGS sequence"/>
</dbReference>
<protein>
    <submittedName>
        <fullName evidence="2">Uncharacterized protein</fullName>
    </submittedName>
</protein>
<evidence type="ECO:0000256" key="1">
    <source>
        <dbReference type="SAM" id="MobiDB-lite"/>
    </source>
</evidence>
<feature type="compositionally biased region" description="Basic and acidic residues" evidence="1">
    <location>
        <begin position="43"/>
        <end position="54"/>
    </location>
</feature>
<comment type="caution">
    <text evidence="2">The sequence shown here is derived from an EMBL/GenBank/DDBJ whole genome shotgun (WGS) entry which is preliminary data.</text>
</comment>
<feature type="compositionally biased region" description="Acidic residues" evidence="1">
    <location>
        <begin position="1"/>
        <end position="13"/>
    </location>
</feature>